<dbReference type="AlphaFoldDB" id="A0A443JE10"/>
<reference evidence="1 2" key="1">
    <citation type="submission" date="2019-01" db="EMBL/GenBank/DDBJ databases">
        <title>Sinorhodobacter populi sp. nov. isolated from the symptomatic bark tissue of Populus euramericana canker.</title>
        <authorList>
            <person name="Xu G."/>
        </authorList>
    </citation>
    <scope>NUCLEOTIDE SEQUENCE [LARGE SCALE GENOMIC DNA]</scope>
    <source>
        <strain evidence="1 2">SK2B-1</strain>
    </source>
</reference>
<proteinExistence type="predicted"/>
<dbReference type="EMBL" id="SAUZ01000018">
    <property type="protein sequence ID" value="RWR18816.1"/>
    <property type="molecule type" value="Genomic_DNA"/>
</dbReference>
<comment type="caution">
    <text evidence="1">The sequence shown here is derived from an EMBL/GenBank/DDBJ whole genome shotgun (WGS) entry which is preliminary data.</text>
</comment>
<gene>
    <name evidence="1" type="ORF">D2T30_15770</name>
</gene>
<reference evidence="1 2" key="2">
    <citation type="submission" date="2019-01" db="EMBL/GenBank/DDBJ databases">
        <authorList>
            <person name="Li Y."/>
        </authorList>
    </citation>
    <scope>NUCLEOTIDE SEQUENCE [LARGE SCALE GENOMIC DNA]</scope>
    <source>
        <strain evidence="1 2">SK2B-1</strain>
    </source>
</reference>
<evidence type="ECO:0000313" key="1">
    <source>
        <dbReference type="EMBL" id="RWR18816.1"/>
    </source>
</evidence>
<sequence length="82" mass="8907">MRRIGEVVKGMLAARRTDLVVGDCTATIFENDGSADLLWHRGPPGEPWSGPLFNDFIKPGMGDQLRALADAVDAANERRGAR</sequence>
<organism evidence="1 2">
    <name type="scientific">Paenirhodobacter populi</name>
    <dbReference type="NCBI Taxonomy" id="2306993"/>
    <lineage>
        <taxon>Bacteria</taxon>
        <taxon>Pseudomonadati</taxon>
        <taxon>Pseudomonadota</taxon>
        <taxon>Alphaproteobacteria</taxon>
        <taxon>Rhodobacterales</taxon>
        <taxon>Rhodobacter group</taxon>
        <taxon>Paenirhodobacter</taxon>
    </lineage>
</organism>
<protein>
    <submittedName>
        <fullName evidence="1">Uncharacterized protein</fullName>
    </submittedName>
</protein>
<accession>A0A443JE10</accession>
<dbReference type="Proteomes" id="UP000284476">
    <property type="component" value="Unassembled WGS sequence"/>
</dbReference>
<evidence type="ECO:0000313" key="2">
    <source>
        <dbReference type="Proteomes" id="UP000284476"/>
    </source>
</evidence>
<name>A0A443JE10_9RHOB</name>